<evidence type="ECO:0000313" key="7">
    <source>
        <dbReference type="EMBL" id="GMI20783.1"/>
    </source>
</evidence>
<dbReference type="SMART" id="SM00248">
    <property type="entry name" value="ANK"/>
    <property type="match status" value="3"/>
</dbReference>
<feature type="compositionally biased region" description="Polar residues" evidence="5">
    <location>
        <begin position="1"/>
        <end position="21"/>
    </location>
</feature>
<dbReference type="Gene3D" id="6.10.140.2220">
    <property type="match status" value="1"/>
</dbReference>
<evidence type="ECO:0000259" key="6">
    <source>
        <dbReference type="PROSITE" id="PS50865"/>
    </source>
</evidence>
<dbReference type="PROSITE" id="PS50865">
    <property type="entry name" value="ZF_MYND_2"/>
    <property type="match status" value="1"/>
</dbReference>
<dbReference type="InterPro" id="IPR002893">
    <property type="entry name" value="Znf_MYND"/>
</dbReference>
<dbReference type="Proteomes" id="UP001165065">
    <property type="component" value="Unassembled WGS sequence"/>
</dbReference>
<dbReference type="InterPro" id="IPR036770">
    <property type="entry name" value="Ankyrin_rpt-contain_sf"/>
</dbReference>
<protein>
    <recommendedName>
        <fullName evidence="6">MYND-type domain-containing protein</fullName>
    </recommendedName>
</protein>
<accession>A0A9W7FWT7</accession>
<keyword evidence="1" id="KW-0479">Metal-binding</keyword>
<organism evidence="7 8">
    <name type="scientific">Triparma columacea</name>
    <dbReference type="NCBI Taxonomy" id="722753"/>
    <lineage>
        <taxon>Eukaryota</taxon>
        <taxon>Sar</taxon>
        <taxon>Stramenopiles</taxon>
        <taxon>Ochrophyta</taxon>
        <taxon>Bolidophyceae</taxon>
        <taxon>Parmales</taxon>
        <taxon>Triparmaceae</taxon>
        <taxon>Triparma</taxon>
    </lineage>
</organism>
<gene>
    <name evidence="7" type="ORF">TrCOL_g779</name>
</gene>
<sequence length="393" mass="42849">MDSQSEVPSSHNSSETTNVPVSNWDDLTEGQQLCIGWAVNKDWDLIKGYAKEHGPEVLLEVCSRFVDEGWTIASVLTKASQHDNVEMVKLTLEAGFDNKAAMYMAAGMSMKDSDNSTILRLLLEHGLDPNMDLGVEGLVDSIFPNFLTAAVIFGHIDQAIALLDHGANVNKTVVIPSGHVLSPLAFTVKCGAHDMCRLFLSRGAILTTNDVLHLFRQCLGACKGLHPKLSRDVAVKMFTTFLHLGKPDSDVVRDKFNTFNPSYRDPTITNITKHYLQGRPFCCFVCEALTAKSRDKLHMCPCRTVAYCSRDCQLKHWREHKVQCTGPLNERGESEAMVKKRSKTGKGTKGGEADVGVEEGAGAGVAEGAGATGKNGKKGKKGKKGKNSRGKKK</sequence>
<name>A0A9W7FWT7_9STRA</name>
<dbReference type="SUPFAM" id="SSF48403">
    <property type="entry name" value="Ankyrin repeat"/>
    <property type="match status" value="1"/>
</dbReference>
<feature type="compositionally biased region" description="Gly residues" evidence="5">
    <location>
        <begin position="359"/>
        <end position="373"/>
    </location>
</feature>
<evidence type="ECO:0000256" key="2">
    <source>
        <dbReference type="ARBA" id="ARBA00022771"/>
    </source>
</evidence>
<reference evidence="8" key="1">
    <citation type="journal article" date="2023" name="Commun. Biol.">
        <title>Genome analysis of Parmales, the sister group of diatoms, reveals the evolutionary specialization of diatoms from phago-mixotrophs to photoautotrophs.</title>
        <authorList>
            <person name="Ban H."/>
            <person name="Sato S."/>
            <person name="Yoshikawa S."/>
            <person name="Yamada K."/>
            <person name="Nakamura Y."/>
            <person name="Ichinomiya M."/>
            <person name="Sato N."/>
            <person name="Blanc-Mathieu R."/>
            <person name="Endo H."/>
            <person name="Kuwata A."/>
            <person name="Ogata H."/>
        </authorList>
    </citation>
    <scope>NUCLEOTIDE SEQUENCE [LARGE SCALE GENOMIC DNA]</scope>
</reference>
<keyword evidence="8" id="KW-1185">Reference proteome</keyword>
<dbReference type="SUPFAM" id="SSF144232">
    <property type="entry name" value="HIT/MYND zinc finger-like"/>
    <property type="match status" value="1"/>
</dbReference>
<evidence type="ECO:0000256" key="1">
    <source>
        <dbReference type="ARBA" id="ARBA00022723"/>
    </source>
</evidence>
<feature type="domain" description="MYND-type" evidence="6">
    <location>
        <begin position="283"/>
        <end position="324"/>
    </location>
</feature>
<keyword evidence="2 4" id="KW-0863">Zinc-finger</keyword>
<dbReference type="EMBL" id="BRYA01000522">
    <property type="protein sequence ID" value="GMI20783.1"/>
    <property type="molecule type" value="Genomic_DNA"/>
</dbReference>
<evidence type="ECO:0000256" key="4">
    <source>
        <dbReference type="PROSITE-ProRule" id="PRU00134"/>
    </source>
</evidence>
<dbReference type="Pfam" id="PF01753">
    <property type="entry name" value="zf-MYND"/>
    <property type="match status" value="1"/>
</dbReference>
<evidence type="ECO:0000256" key="5">
    <source>
        <dbReference type="SAM" id="MobiDB-lite"/>
    </source>
</evidence>
<dbReference type="AlphaFoldDB" id="A0A9W7FWT7"/>
<comment type="caution">
    <text evidence="7">The sequence shown here is derived from an EMBL/GenBank/DDBJ whole genome shotgun (WGS) entry which is preliminary data.</text>
</comment>
<keyword evidence="3" id="KW-0862">Zinc</keyword>
<feature type="compositionally biased region" description="Basic residues" evidence="5">
    <location>
        <begin position="375"/>
        <end position="393"/>
    </location>
</feature>
<dbReference type="Gene3D" id="1.25.40.20">
    <property type="entry name" value="Ankyrin repeat-containing domain"/>
    <property type="match status" value="1"/>
</dbReference>
<evidence type="ECO:0000313" key="8">
    <source>
        <dbReference type="Proteomes" id="UP001165065"/>
    </source>
</evidence>
<evidence type="ECO:0000256" key="3">
    <source>
        <dbReference type="ARBA" id="ARBA00022833"/>
    </source>
</evidence>
<dbReference type="InterPro" id="IPR002110">
    <property type="entry name" value="Ankyrin_rpt"/>
</dbReference>
<feature type="region of interest" description="Disordered" evidence="5">
    <location>
        <begin position="331"/>
        <end position="393"/>
    </location>
</feature>
<dbReference type="GO" id="GO:0008270">
    <property type="term" value="F:zinc ion binding"/>
    <property type="evidence" value="ECO:0007669"/>
    <property type="project" value="UniProtKB-KW"/>
</dbReference>
<feature type="region of interest" description="Disordered" evidence="5">
    <location>
        <begin position="1"/>
        <end position="24"/>
    </location>
</feature>
<proteinExistence type="predicted"/>